<feature type="domain" description="Ig-like" evidence="8">
    <location>
        <begin position="555"/>
        <end position="644"/>
    </location>
</feature>
<evidence type="ECO:0000256" key="7">
    <source>
        <dbReference type="SAM" id="SignalP"/>
    </source>
</evidence>
<evidence type="ECO:0000256" key="2">
    <source>
        <dbReference type="ARBA" id="ARBA00023136"/>
    </source>
</evidence>
<accession>A0AAD9MYN1</accession>
<dbReference type="GO" id="GO:0005886">
    <property type="term" value="C:plasma membrane"/>
    <property type="evidence" value="ECO:0007669"/>
    <property type="project" value="TreeGrafter"/>
</dbReference>
<comment type="caution">
    <text evidence="10">The sequence shown here is derived from an EMBL/GenBank/DDBJ whole genome shotgun (WGS) entry which is preliminary data.</text>
</comment>
<keyword evidence="11" id="KW-1185">Reference proteome</keyword>
<dbReference type="InterPro" id="IPR003599">
    <property type="entry name" value="Ig_sub"/>
</dbReference>
<dbReference type="SUPFAM" id="SSF49265">
    <property type="entry name" value="Fibronectin type III"/>
    <property type="match status" value="1"/>
</dbReference>
<evidence type="ECO:0000256" key="5">
    <source>
        <dbReference type="ARBA" id="ARBA00023319"/>
    </source>
</evidence>
<feature type="signal peptide" evidence="7">
    <location>
        <begin position="1"/>
        <end position="33"/>
    </location>
</feature>
<sequence>MASPSRWHRHKGMALYKLALPLLCFQLCPTIYAVPSFLEWPGVVRVDRGASANLTWKISEAVANDWKKIYFVYPKPGDSKYCAWLGSAKGITCSQNYGAHPPTPIVRVGFRTLTLKVDSLSSELAMHSYTCSITVDDQKVENSKAWILMYGKPGSPRSDQKIIGPIFEKANHEIKLKCHLDDVGYPPAKIIWLKDNKELPIHGNEYIIPAGELSVKLHDGNWICAGQNMFGTGPNHTIAVHVNHLPTMVAHLSNVTIRPEDFTDLDVSCGVRAKPAPVVTWLSNGSSNLPPGVYVKQEPDFTVDKVVTVTRRLMWTKQSTIEQRKRSSGRYTCIGTTNDKEARQPVHITVQYEPGPATPRSKVIGPYFEHYAADIRLECLLAEIGNPPAKIEWTKDGKNKGVTETHSYTIPSGQLTVEEHDGIWQCTPSNLAGRGKSGSINITVYAKPVLKIHMASTAVSPEELSNFNVLCTCHGRPMPSVRWLFKGGNLPVGVDATPEPVVVNEKLTKVGSRLNWASTSTLEQRKNSAGLYTCIGNVKGVEVDKRVVIGAQYKPSSAKADARTIGPYFEKTPNDVELMCRVNDPGFPPAKIRWIKDGRLVAETNTSSFVIKGGELSVSKHDGVWQCEPYNTFGTGKPDTINVTVYAKPVIDITFSSQTAKAEVRDDLDLLCTITGKPTPHVTWLYKGGFLPSCINITNLPNETTNKITKVSKRILWSPHSSLDERRRTSGTYTCLGRVGDEKIRKEVNIDVQYGPHDVQIKPGGNVTKVENENLSLICDAECNPPCTYKWTKSGRGVGVQSQLKFVPIKKSDNGPPYPPRHFRIVSANTHSIDVQWEPGKDGGLKQTFTLKWTNTASGKVSEEKYIRVKSKQLMTFKIKENITPGRKYQIELFSVNRLGKSSGTPVTAKTKDLASFYKRPRIKVLNGKALIHFTLNGSTTRIKVENCVRHTEICTTEDVHVPHVKHSNVNGTPSNYFEFVGKVILADPKAESFEFAFWIYDHDTLVSLHPVRVDYVEISLVSKPTPETTDDPKSETMSETTIGDAATDEFSMEE</sequence>
<protein>
    <submittedName>
        <fullName evidence="10">Uncharacterized protein</fullName>
    </submittedName>
</protein>
<dbReference type="GO" id="GO:0005911">
    <property type="term" value="C:cell-cell junction"/>
    <property type="evidence" value="ECO:0007669"/>
    <property type="project" value="TreeGrafter"/>
</dbReference>
<evidence type="ECO:0000256" key="4">
    <source>
        <dbReference type="ARBA" id="ARBA00023180"/>
    </source>
</evidence>
<dbReference type="InterPro" id="IPR007110">
    <property type="entry name" value="Ig-like_dom"/>
</dbReference>
<feature type="domain" description="Fibronectin type-III" evidence="9">
    <location>
        <begin position="819"/>
        <end position="914"/>
    </location>
</feature>
<feature type="domain" description="Ig-like" evidence="8">
    <location>
        <begin position="156"/>
        <end position="241"/>
    </location>
</feature>
<dbReference type="GO" id="GO:0098609">
    <property type="term" value="P:cell-cell adhesion"/>
    <property type="evidence" value="ECO:0007669"/>
    <property type="project" value="TreeGrafter"/>
</dbReference>
<dbReference type="EMBL" id="JAODUP010000492">
    <property type="protein sequence ID" value="KAK2148526.1"/>
    <property type="molecule type" value="Genomic_DNA"/>
</dbReference>
<dbReference type="SUPFAM" id="SSF48726">
    <property type="entry name" value="Immunoglobulin"/>
    <property type="match status" value="4"/>
</dbReference>
<dbReference type="Gene3D" id="2.60.40.10">
    <property type="entry name" value="Immunoglobulins"/>
    <property type="match status" value="7"/>
</dbReference>
<feature type="non-terminal residue" evidence="10">
    <location>
        <position position="1"/>
    </location>
</feature>
<evidence type="ECO:0000256" key="3">
    <source>
        <dbReference type="ARBA" id="ARBA00023157"/>
    </source>
</evidence>
<feature type="region of interest" description="Disordered" evidence="6">
    <location>
        <begin position="1024"/>
        <end position="1055"/>
    </location>
</feature>
<dbReference type="InterPro" id="IPR036116">
    <property type="entry name" value="FN3_sf"/>
</dbReference>
<proteinExistence type="predicted"/>
<dbReference type="PANTHER" id="PTHR11640">
    <property type="entry name" value="NEPHRIN"/>
    <property type="match status" value="1"/>
</dbReference>
<dbReference type="Proteomes" id="UP001208570">
    <property type="component" value="Unassembled WGS sequence"/>
</dbReference>
<gene>
    <name evidence="10" type="ORF">LSH36_492g04000</name>
</gene>
<keyword evidence="7" id="KW-0732">Signal</keyword>
<dbReference type="Pfam" id="PF00041">
    <property type="entry name" value="fn3"/>
    <property type="match status" value="1"/>
</dbReference>
<feature type="domain" description="Ig-like" evidence="8">
    <location>
        <begin position="448"/>
        <end position="534"/>
    </location>
</feature>
<dbReference type="InterPro" id="IPR051275">
    <property type="entry name" value="Cell_adhesion_signaling"/>
</dbReference>
<dbReference type="PROSITE" id="PS50835">
    <property type="entry name" value="IG_LIKE"/>
    <property type="match status" value="6"/>
</dbReference>
<feature type="domain" description="Ig-like" evidence="8">
    <location>
        <begin position="345"/>
        <end position="443"/>
    </location>
</feature>
<evidence type="ECO:0000313" key="11">
    <source>
        <dbReference type="Proteomes" id="UP001208570"/>
    </source>
</evidence>
<dbReference type="PROSITE" id="PS50853">
    <property type="entry name" value="FN3"/>
    <property type="match status" value="1"/>
</dbReference>
<keyword evidence="2" id="KW-0472">Membrane</keyword>
<evidence type="ECO:0000256" key="6">
    <source>
        <dbReference type="SAM" id="MobiDB-lite"/>
    </source>
</evidence>
<dbReference type="CDD" id="cd00063">
    <property type="entry name" value="FN3"/>
    <property type="match status" value="1"/>
</dbReference>
<reference evidence="10" key="1">
    <citation type="journal article" date="2023" name="Mol. Biol. Evol.">
        <title>Third-Generation Sequencing Reveals the Adaptive Role of the Epigenome in Three Deep-Sea Polychaetes.</title>
        <authorList>
            <person name="Perez M."/>
            <person name="Aroh O."/>
            <person name="Sun Y."/>
            <person name="Lan Y."/>
            <person name="Juniper S.K."/>
            <person name="Young C.R."/>
            <person name="Angers B."/>
            <person name="Qian P.Y."/>
        </authorList>
    </citation>
    <scope>NUCLEOTIDE SEQUENCE</scope>
    <source>
        <strain evidence="10">P08H-3</strain>
    </source>
</reference>
<comment type="subcellular location">
    <subcellularLocation>
        <location evidence="1">Membrane</location>
        <topology evidence="1">Single-pass type I membrane protein</topology>
    </subcellularLocation>
</comment>
<dbReference type="GO" id="GO:0050839">
    <property type="term" value="F:cell adhesion molecule binding"/>
    <property type="evidence" value="ECO:0007669"/>
    <property type="project" value="TreeGrafter"/>
</dbReference>
<name>A0AAD9MYN1_9ANNE</name>
<evidence type="ECO:0000259" key="9">
    <source>
        <dbReference type="PROSITE" id="PS50853"/>
    </source>
</evidence>
<feature type="domain" description="Ig-like" evidence="8">
    <location>
        <begin position="649"/>
        <end position="751"/>
    </location>
</feature>
<organism evidence="10 11">
    <name type="scientific">Paralvinella palmiformis</name>
    <dbReference type="NCBI Taxonomy" id="53620"/>
    <lineage>
        <taxon>Eukaryota</taxon>
        <taxon>Metazoa</taxon>
        <taxon>Spiralia</taxon>
        <taxon>Lophotrochozoa</taxon>
        <taxon>Annelida</taxon>
        <taxon>Polychaeta</taxon>
        <taxon>Sedentaria</taxon>
        <taxon>Canalipalpata</taxon>
        <taxon>Terebellida</taxon>
        <taxon>Terebelliformia</taxon>
        <taxon>Alvinellidae</taxon>
        <taxon>Paralvinella</taxon>
    </lineage>
</organism>
<feature type="chain" id="PRO_5042211811" evidence="7">
    <location>
        <begin position="34"/>
        <end position="1055"/>
    </location>
</feature>
<keyword evidence="4" id="KW-0325">Glycoprotein</keyword>
<keyword evidence="3" id="KW-1015">Disulfide bond</keyword>
<evidence type="ECO:0000313" key="10">
    <source>
        <dbReference type="EMBL" id="KAK2148526.1"/>
    </source>
</evidence>
<dbReference type="InterPro" id="IPR013783">
    <property type="entry name" value="Ig-like_fold"/>
</dbReference>
<feature type="domain" description="Ig-like" evidence="8">
    <location>
        <begin position="246"/>
        <end position="343"/>
    </location>
</feature>
<evidence type="ECO:0000256" key="1">
    <source>
        <dbReference type="ARBA" id="ARBA00004479"/>
    </source>
</evidence>
<dbReference type="SMART" id="SM00060">
    <property type="entry name" value="FN3"/>
    <property type="match status" value="1"/>
</dbReference>
<dbReference type="PANTHER" id="PTHR11640:SF164">
    <property type="entry name" value="MAM DOMAIN-CONTAINING GLYCOSYLPHOSPHATIDYLINOSITOL ANCHOR PROTEIN 1"/>
    <property type="match status" value="1"/>
</dbReference>
<dbReference type="SMART" id="SM00409">
    <property type="entry name" value="IG"/>
    <property type="match status" value="6"/>
</dbReference>
<keyword evidence="5" id="KW-0393">Immunoglobulin domain</keyword>
<dbReference type="AlphaFoldDB" id="A0AAD9MYN1"/>
<dbReference type="InterPro" id="IPR036179">
    <property type="entry name" value="Ig-like_dom_sf"/>
</dbReference>
<dbReference type="InterPro" id="IPR003961">
    <property type="entry name" value="FN3_dom"/>
</dbReference>
<evidence type="ECO:0000259" key="8">
    <source>
        <dbReference type="PROSITE" id="PS50835"/>
    </source>
</evidence>